<reference evidence="1" key="1">
    <citation type="journal article" date="2015" name="Nature">
        <title>Complex archaea that bridge the gap between prokaryotes and eukaryotes.</title>
        <authorList>
            <person name="Spang A."/>
            <person name="Saw J.H."/>
            <person name="Jorgensen S.L."/>
            <person name="Zaremba-Niedzwiedzka K."/>
            <person name="Martijn J."/>
            <person name="Lind A.E."/>
            <person name="van Eijk R."/>
            <person name="Schleper C."/>
            <person name="Guy L."/>
            <person name="Ettema T.J."/>
        </authorList>
    </citation>
    <scope>NUCLEOTIDE SEQUENCE</scope>
</reference>
<sequence>EEAASKAPWDVFLDATNQYLIGKRNKKLSGEFWSSADAYFCACARTDQPRLRIAYKALLAENERLREGLRESVVGDFFEDHKNNSCRMKLGQRTKDWCTCGIHEHNARIDALLGEGETKG</sequence>
<protein>
    <submittedName>
        <fullName evidence="1">Uncharacterized protein</fullName>
    </submittedName>
</protein>
<dbReference type="AlphaFoldDB" id="A0A0F9EAC5"/>
<dbReference type="EMBL" id="LAZR01037887">
    <property type="protein sequence ID" value="KKL21008.1"/>
    <property type="molecule type" value="Genomic_DNA"/>
</dbReference>
<evidence type="ECO:0000313" key="1">
    <source>
        <dbReference type="EMBL" id="KKL21008.1"/>
    </source>
</evidence>
<comment type="caution">
    <text evidence="1">The sequence shown here is derived from an EMBL/GenBank/DDBJ whole genome shotgun (WGS) entry which is preliminary data.</text>
</comment>
<gene>
    <name evidence="1" type="ORF">LCGC14_2449790</name>
</gene>
<accession>A0A0F9EAC5</accession>
<name>A0A0F9EAC5_9ZZZZ</name>
<organism evidence="1">
    <name type="scientific">marine sediment metagenome</name>
    <dbReference type="NCBI Taxonomy" id="412755"/>
    <lineage>
        <taxon>unclassified sequences</taxon>
        <taxon>metagenomes</taxon>
        <taxon>ecological metagenomes</taxon>
    </lineage>
</organism>
<proteinExistence type="predicted"/>
<feature type="non-terminal residue" evidence="1">
    <location>
        <position position="1"/>
    </location>
</feature>